<dbReference type="EMBL" id="ACVB02000029">
    <property type="protein sequence ID" value="EEX73281.1"/>
    <property type="molecule type" value="Genomic_DNA"/>
</dbReference>
<name>C9N188_9FUSO</name>
<organism evidence="1 2">
    <name type="scientific">Leptotrichia hofstadii F0254</name>
    <dbReference type="NCBI Taxonomy" id="634994"/>
    <lineage>
        <taxon>Bacteria</taxon>
        <taxon>Fusobacteriati</taxon>
        <taxon>Fusobacteriota</taxon>
        <taxon>Fusobacteriia</taxon>
        <taxon>Fusobacteriales</taxon>
        <taxon>Leptotrichiaceae</taxon>
        <taxon>Leptotrichia</taxon>
    </lineage>
</organism>
<protein>
    <submittedName>
        <fullName evidence="1">Uncharacterized protein</fullName>
    </submittedName>
</protein>
<gene>
    <name evidence="1" type="ORF">GCWU000323_02609</name>
</gene>
<accession>C9N188</accession>
<evidence type="ECO:0000313" key="2">
    <source>
        <dbReference type="Proteomes" id="UP000006233"/>
    </source>
</evidence>
<dbReference type="Proteomes" id="UP000006233">
    <property type="component" value="Unassembled WGS sequence"/>
</dbReference>
<evidence type="ECO:0000313" key="1">
    <source>
        <dbReference type="EMBL" id="EEX73281.1"/>
    </source>
</evidence>
<proteinExistence type="predicted"/>
<dbReference type="STRING" id="634994.GCWU000323_02609"/>
<reference evidence="1 2" key="1">
    <citation type="submission" date="2009-09" db="EMBL/GenBank/DDBJ databases">
        <authorList>
            <person name="Weinstock G."/>
            <person name="Sodergren E."/>
            <person name="Clifton S."/>
            <person name="Fulton L."/>
            <person name="Fulton B."/>
            <person name="Courtney L."/>
            <person name="Fronick C."/>
            <person name="Harrison M."/>
            <person name="Strong C."/>
            <person name="Farmer C."/>
            <person name="Delahaunty K."/>
            <person name="Markovic C."/>
            <person name="Hall O."/>
            <person name="Minx P."/>
            <person name="Tomlinson C."/>
            <person name="Mitreva M."/>
            <person name="Nelson J."/>
            <person name="Hou S."/>
            <person name="Wollam A."/>
            <person name="Pepin K.H."/>
            <person name="Johnson M."/>
            <person name="Bhonagiri V."/>
            <person name="Nash W.E."/>
            <person name="Warren W."/>
            <person name="Chinwalla A."/>
            <person name="Mardis E.R."/>
            <person name="Wilson R.K."/>
        </authorList>
    </citation>
    <scope>NUCLEOTIDE SEQUENCE [LARGE SCALE GENOMIC DNA]</scope>
    <source>
        <strain evidence="1 2">F0254</strain>
    </source>
</reference>
<dbReference type="eggNOG" id="ENOG5032ZVQ">
    <property type="taxonomic scope" value="Bacteria"/>
</dbReference>
<dbReference type="AlphaFoldDB" id="C9N188"/>
<comment type="caution">
    <text evidence="1">The sequence shown here is derived from an EMBL/GenBank/DDBJ whole genome shotgun (WGS) entry which is preliminary data.</text>
</comment>
<dbReference type="HOGENOM" id="CLU_102165_0_0_0"/>
<sequence length="258" mass="30459">MKSGLDQKNEIERIFKFMQNRERSIRMYRKINKNESMEERHEKVMEGLSKLEAPLGLKDSEIPEVPDFGVEIRAHYRTKNSKTKGVSISGDYIWRDESSEKERWDSLKYDFKITYKLIDYKKIIYDDLPKVINVFDPYVADLYVAYNGAYEEGRTPETRTYGESINPEFLKLKEKNCNIGMLEDVLFTLSPVMYFNEESYNKLIKVPKEKLLERLKGKAKEVLLLEKGIYIIFNDKADITYEEFVEMNNTFKSLLGLN</sequence>